<keyword evidence="2" id="KW-1185">Reference proteome</keyword>
<evidence type="ECO:0000313" key="1">
    <source>
        <dbReference type="EMBL" id="CUI14217.1"/>
    </source>
</evidence>
<proteinExistence type="predicted"/>
<name>A0A0S4KIF2_BODSA</name>
<sequence length="86" mass="10156">MDANVLNANMQCHFLFKARLFDKMTTMWSEFQVLFEIGRASLSSRMSQTTEEIQWESVMTTKTIFRFRGHYQTQMIADCRFTLGVD</sequence>
<dbReference type="EMBL" id="CYKH01000774">
    <property type="protein sequence ID" value="CUI14217.1"/>
    <property type="molecule type" value="Genomic_DNA"/>
</dbReference>
<protein>
    <submittedName>
        <fullName evidence="1">Uncharacterized protein</fullName>
    </submittedName>
</protein>
<reference evidence="2" key="1">
    <citation type="submission" date="2015-09" db="EMBL/GenBank/DDBJ databases">
        <authorList>
            <consortium name="Pathogen Informatics"/>
        </authorList>
    </citation>
    <scope>NUCLEOTIDE SEQUENCE [LARGE SCALE GENOMIC DNA]</scope>
    <source>
        <strain evidence="2">Lake Konstanz</strain>
    </source>
</reference>
<gene>
    <name evidence="1" type="ORF">BSAL_78475</name>
</gene>
<accession>A0A0S4KIF2</accession>
<dbReference type="VEuPathDB" id="TriTrypDB:BSAL_78475"/>
<evidence type="ECO:0000313" key="2">
    <source>
        <dbReference type="Proteomes" id="UP000051952"/>
    </source>
</evidence>
<dbReference type="Proteomes" id="UP000051952">
    <property type="component" value="Unassembled WGS sequence"/>
</dbReference>
<dbReference type="AlphaFoldDB" id="A0A0S4KIF2"/>
<organism evidence="1 2">
    <name type="scientific">Bodo saltans</name>
    <name type="common">Flagellated protozoan</name>
    <dbReference type="NCBI Taxonomy" id="75058"/>
    <lineage>
        <taxon>Eukaryota</taxon>
        <taxon>Discoba</taxon>
        <taxon>Euglenozoa</taxon>
        <taxon>Kinetoplastea</taxon>
        <taxon>Metakinetoplastina</taxon>
        <taxon>Eubodonida</taxon>
        <taxon>Bodonidae</taxon>
        <taxon>Bodo</taxon>
    </lineage>
</organism>